<evidence type="ECO:0000313" key="6">
    <source>
        <dbReference type="EMBL" id="CAD8559117.1"/>
    </source>
</evidence>
<evidence type="ECO:0000313" key="9">
    <source>
        <dbReference type="EMBL" id="KAA0164375.1"/>
    </source>
</evidence>
<dbReference type="PROSITE" id="PS01189">
    <property type="entry name" value="RIBOSOMAL_S12E"/>
    <property type="match status" value="1"/>
</dbReference>
<evidence type="ECO:0000259" key="5">
    <source>
        <dbReference type="Pfam" id="PF01248"/>
    </source>
</evidence>
<accession>A0A5A8C4P4</accession>
<evidence type="ECO:0000256" key="3">
    <source>
        <dbReference type="ARBA" id="ARBA00023274"/>
    </source>
</evidence>
<organism evidence="7 12">
    <name type="scientific">Cafeteria roenbergensis</name>
    <name type="common">Marine flagellate</name>
    <dbReference type="NCBI Taxonomy" id="33653"/>
    <lineage>
        <taxon>Eukaryota</taxon>
        <taxon>Sar</taxon>
        <taxon>Stramenopiles</taxon>
        <taxon>Bigyra</taxon>
        <taxon>Opalozoa</taxon>
        <taxon>Bicosoecida</taxon>
        <taxon>Cafeteriaceae</taxon>
        <taxon>Cafeteria</taxon>
    </lineage>
</organism>
<dbReference type="EMBL" id="VLTM01000154">
    <property type="protein sequence ID" value="KAA0148063.1"/>
    <property type="molecule type" value="Genomic_DNA"/>
</dbReference>
<keyword evidence="12" id="KW-1185">Reference proteome</keyword>
<dbReference type="InterPro" id="IPR047860">
    <property type="entry name" value="Ribosomal_eS12_CS"/>
</dbReference>
<evidence type="ECO:0000313" key="11">
    <source>
        <dbReference type="Proteomes" id="UP000322899"/>
    </source>
</evidence>
<evidence type="ECO:0000256" key="4">
    <source>
        <dbReference type="RuleBase" id="RU000670"/>
    </source>
</evidence>
<dbReference type="InterPro" id="IPR000530">
    <property type="entry name" value="Ribosomal_eS12"/>
</dbReference>
<evidence type="ECO:0000256" key="1">
    <source>
        <dbReference type="ARBA" id="ARBA00005824"/>
    </source>
</evidence>
<dbReference type="GO" id="GO:0003735">
    <property type="term" value="F:structural constituent of ribosome"/>
    <property type="evidence" value="ECO:0007669"/>
    <property type="project" value="InterPro"/>
</dbReference>
<proteinExistence type="inferred from homology"/>
<dbReference type="OMA" id="CAEHQIP"/>
<dbReference type="SUPFAM" id="SSF55315">
    <property type="entry name" value="L30e-like"/>
    <property type="match status" value="1"/>
</dbReference>
<reference evidence="6" key="2">
    <citation type="submission" date="2021-01" db="EMBL/GenBank/DDBJ databases">
        <authorList>
            <person name="Corre E."/>
            <person name="Pelletier E."/>
            <person name="Niang G."/>
            <person name="Scheremetjew M."/>
            <person name="Finn R."/>
            <person name="Kale V."/>
            <person name="Holt S."/>
            <person name="Cochrane G."/>
            <person name="Meng A."/>
            <person name="Brown T."/>
            <person name="Cohen L."/>
        </authorList>
    </citation>
    <scope>NUCLEOTIDE SEQUENCE</scope>
    <source>
        <strain evidence="6">E4-10</strain>
    </source>
</reference>
<sequence length="153" mass="16149">MAEDAPAAAPVATEEVAPAAAATTTEVGKEEVITHLDALKVVLRKSAAINGLRRGLHETAKVLDNGTARLCLLAADCDNPEYVKLIKALCGTKVALLEIESREVLGQWCGLTKFNEEGEVRKAVKTSVAAITDFGEDSKELAILLAHVKKASA</sequence>
<dbReference type="PANTHER" id="PTHR11843">
    <property type="entry name" value="40S RIBOSOMAL PROTEIN S12"/>
    <property type="match status" value="1"/>
</dbReference>
<dbReference type="PRINTS" id="PR00972">
    <property type="entry name" value="RIBSOMALS12E"/>
</dbReference>
<evidence type="ECO:0000256" key="2">
    <source>
        <dbReference type="ARBA" id="ARBA00022980"/>
    </source>
</evidence>
<evidence type="ECO:0000313" key="14">
    <source>
        <dbReference type="Proteomes" id="UP000325113"/>
    </source>
</evidence>
<dbReference type="Gene3D" id="3.30.1330.30">
    <property type="match status" value="1"/>
</dbReference>
<dbReference type="GO" id="GO:0005840">
    <property type="term" value="C:ribosome"/>
    <property type="evidence" value="ECO:0007669"/>
    <property type="project" value="UniProtKB-KW"/>
</dbReference>
<dbReference type="InterPro" id="IPR004038">
    <property type="entry name" value="Ribosomal_eL8/eL30/eS12/Gad45"/>
</dbReference>
<dbReference type="EMBL" id="VLTN01000077">
    <property type="protein sequence ID" value="KAA0146851.1"/>
    <property type="molecule type" value="Genomic_DNA"/>
</dbReference>
<dbReference type="Proteomes" id="UP000324907">
    <property type="component" value="Unassembled WGS sequence"/>
</dbReference>
<dbReference type="InterPro" id="IPR029064">
    <property type="entry name" value="Ribosomal_eL30-like_sf"/>
</dbReference>
<name>A0A5A8C4P4_CAFRO</name>
<dbReference type="Proteomes" id="UP000323011">
    <property type="component" value="Unassembled WGS sequence"/>
</dbReference>
<evidence type="ECO:0000313" key="8">
    <source>
        <dbReference type="EMBL" id="KAA0148063.1"/>
    </source>
</evidence>
<reference evidence="11 12" key="1">
    <citation type="submission" date="2019-07" db="EMBL/GenBank/DDBJ databases">
        <title>Genomes of Cafeteria roenbergensis.</title>
        <authorList>
            <person name="Fischer M.G."/>
            <person name="Hackl T."/>
            <person name="Roman M."/>
        </authorList>
    </citation>
    <scope>NUCLEOTIDE SEQUENCE [LARGE SCALE GENOMIC DNA]</scope>
    <source>
        <strain evidence="7 12">BVI</strain>
        <strain evidence="8 14">Cflag</strain>
        <strain evidence="10 11">E4-10P</strain>
        <strain evidence="9 13">RCC970-E3</strain>
    </source>
</reference>
<evidence type="ECO:0000313" key="13">
    <source>
        <dbReference type="Proteomes" id="UP000324907"/>
    </source>
</evidence>
<protein>
    <recommendedName>
        <fullName evidence="4">40S ribosomal protein S12</fullName>
    </recommendedName>
</protein>
<evidence type="ECO:0000313" key="12">
    <source>
        <dbReference type="Proteomes" id="UP000323011"/>
    </source>
</evidence>
<dbReference type="EMBL" id="VLTO01000083">
    <property type="protein sequence ID" value="KAA0167054.1"/>
    <property type="molecule type" value="Genomic_DNA"/>
</dbReference>
<evidence type="ECO:0000313" key="10">
    <source>
        <dbReference type="EMBL" id="KAA0167054.1"/>
    </source>
</evidence>
<feature type="domain" description="Ribosomal protein eL8/eL30/eS12/Gadd45" evidence="5">
    <location>
        <begin position="38"/>
        <end position="123"/>
    </location>
</feature>
<dbReference type="GO" id="GO:0006412">
    <property type="term" value="P:translation"/>
    <property type="evidence" value="ECO:0007669"/>
    <property type="project" value="InterPro"/>
</dbReference>
<keyword evidence="3 4" id="KW-0687">Ribonucleoprotein</keyword>
<dbReference type="Proteomes" id="UP000325113">
    <property type="component" value="Unassembled WGS sequence"/>
</dbReference>
<dbReference type="Proteomes" id="UP000322899">
    <property type="component" value="Unassembled WGS sequence"/>
</dbReference>
<dbReference type="EMBL" id="HBET01005277">
    <property type="protein sequence ID" value="CAD8559117.1"/>
    <property type="molecule type" value="Transcribed_RNA"/>
</dbReference>
<gene>
    <name evidence="6" type="ORF">CROE0942_LOCUS3452</name>
    <name evidence="10" type="ORF">FNF27_07382</name>
    <name evidence="9" type="ORF">FNF28_03915</name>
    <name evidence="7" type="ORF">FNF29_07827</name>
    <name evidence="8" type="ORF">FNF31_07479</name>
</gene>
<comment type="similarity">
    <text evidence="1 4">Belongs to the eukaryotic ribosomal protein eS12 family.</text>
</comment>
<dbReference type="EMBL" id="VLTL01000057">
    <property type="protein sequence ID" value="KAA0164375.1"/>
    <property type="molecule type" value="Genomic_DNA"/>
</dbReference>
<dbReference type="GO" id="GO:1990904">
    <property type="term" value="C:ribonucleoprotein complex"/>
    <property type="evidence" value="ECO:0007669"/>
    <property type="project" value="UniProtKB-KW"/>
</dbReference>
<dbReference type="Pfam" id="PF01248">
    <property type="entry name" value="Ribosomal_L7Ae"/>
    <property type="match status" value="1"/>
</dbReference>
<dbReference type="OrthoDB" id="10249311at2759"/>
<keyword evidence="2 4" id="KW-0689">Ribosomal protein</keyword>
<evidence type="ECO:0000313" key="7">
    <source>
        <dbReference type="EMBL" id="KAA0146851.1"/>
    </source>
</evidence>
<dbReference type="AlphaFoldDB" id="A0A5A8C4P4"/>